<dbReference type="EC" id="4.1.99.22" evidence="10"/>
<dbReference type="NCBIfam" id="NF001199">
    <property type="entry name" value="PRK00164.2-1"/>
    <property type="match status" value="1"/>
</dbReference>
<keyword evidence="1 10" id="KW-0004">4Fe-4S</keyword>
<keyword evidence="4 10" id="KW-0547">Nucleotide-binding</keyword>
<dbReference type="EMBL" id="DQUO01000055">
    <property type="protein sequence ID" value="HIP91575.1"/>
    <property type="molecule type" value="Genomic_DNA"/>
</dbReference>
<feature type="binding site" evidence="10">
    <location>
        <position position="24"/>
    </location>
    <ligand>
        <name>[4Fe-4S] cluster</name>
        <dbReference type="ChEBI" id="CHEBI:49883"/>
        <label>1</label>
        <note>4Fe-4S-S-AdoMet</note>
    </ligand>
</feature>
<dbReference type="AlphaFoldDB" id="A0A832ZI28"/>
<comment type="pathway">
    <text evidence="10">Cofactor biosynthesis; molybdopterin biosynthesis.</text>
</comment>
<evidence type="ECO:0000256" key="1">
    <source>
        <dbReference type="ARBA" id="ARBA00022485"/>
    </source>
</evidence>
<keyword evidence="7 10" id="KW-0342">GTP-binding</keyword>
<feature type="binding site" evidence="10">
    <location>
        <position position="13"/>
    </location>
    <ligand>
        <name>GTP</name>
        <dbReference type="ChEBI" id="CHEBI:37565"/>
    </ligand>
</feature>
<dbReference type="GO" id="GO:1904047">
    <property type="term" value="F:S-adenosyl-L-methionine binding"/>
    <property type="evidence" value="ECO:0007669"/>
    <property type="project" value="UniProtKB-UniRule"/>
</dbReference>
<evidence type="ECO:0000256" key="10">
    <source>
        <dbReference type="HAMAP-Rule" id="MF_01225"/>
    </source>
</evidence>
<dbReference type="GO" id="GO:0051539">
    <property type="term" value="F:4 iron, 4 sulfur cluster binding"/>
    <property type="evidence" value="ECO:0007669"/>
    <property type="project" value="UniProtKB-UniRule"/>
</dbReference>
<comment type="similarity">
    <text evidence="10">Belongs to the radical SAM superfamily. MoaA family.</text>
</comment>
<feature type="binding site" evidence="10">
    <location>
        <position position="26"/>
    </location>
    <ligand>
        <name>S-adenosyl-L-methionine</name>
        <dbReference type="ChEBI" id="CHEBI:59789"/>
    </ligand>
</feature>
<evidence type="ECO:0000256" key="7">
    <source>
        <dbReference type="ARBA" id="ARBA00023134"/>
    </source>
</evidence>
<evidence type="ECO:0000313" key="12">
    <source>
        <dbReference type="EMBL" id="HIP91575.1"/>
    </source>
</evidence>
<evidence type="ECO:0000313" key="13">
    <source>
        <dbReference type="Proteomes" id="UP000618343"/>
    </source>
</evidence>
<feature type="binding site" evidence="10">
    <location>
        <position position="65"/>
    </location>
    <ligand>
        <name>S-adenosyl-L-methionine</name>
        <dbReference type="ChEBI" id="CHEBI:59789"/>
    </ligand>
</feature>
<protein>
    <recommendedName>
        <fullName evidence="10">Probable GTP 3',8-cyclase</fullName>
        <ecNumber evidence="10">4.1.99.22</ecNumber>
    </recommendedName>
    <alternativeName>
        <fullName evidence="10">Molybdenum cofactor biosynthesis protein A</fullName>
    </alternativeName>
</protein>
<dbReference type="InterPro" id="IPR010505">
    <property type="entry name" value="MoaA_twitch"/>
</dbReference>
<accession>A0A832ZI28</accession>
<dbReference type="CDD" id="cd01335">
    <property type="entry name" value="Radical_SAM"/>
    <property type="match status" value="1"/>
</dbReference>
<dbReference type="SFLD" id="SFLDG01383">
    <property type="entry name" value="cyclic_pyranopterin_phosphate"/>
    <property type="match status" value="1"/>
</dbReference>
<dbReference type="PANTHER" id="PTHR22960:SF0">
    <property type="entry name" value="MOLYBDENUM COFACTOR BIOSYNTHESIS PROTEIN 1"/>
    <property type="match status" value="1"/>
</dbReference>
<comment type="caution">
    <text evidence="10">Lacks conserved residue(s) required for the propagation of feature annotation.</text>
</comment>
<dbReference type="InterPro" id="IPR013485">
    <property type="entry name" value="MoaA_arc"/>
</dbReference>
<dbReference type="SFLD" id="SFLDG01386">
    <property type="entry name" value="main_SPASM_domain-containing"/>
    <property type="match status" value="1"/>
</dbReference>
<feature type="binding site" evidence="10">
    <location>
        <position position="152"/>
    </location>
    <ligand>
        <name>GTP</name>
        <dbReference type="ChEBI" id="CHEBI:37565"/>
    </ligand>
</feature>
<dbReference type="InterPro" id="IPR007197">
    <property type="entry name" value="rSAM"/>
</dbReference>
<comment type="catalytic activity">
    <reaction evidence="10">
        <text>GTP + AH2 + S-adenosyl-L-methionine = (8S)-3',8-cyclo-7,8-dihydroguanosine 5'-triphosphate + 5'-deoxyadenosine + L-methionine + A + H(+)</text>
        <dbReference type="Rhea" id="RHEA:49576"/>
        <dbReference type="ChEBI" id="CHEBI:13193"/>
        <dbReference type="ChEBI" id="CHEBI:15378"/>
        <dbReference type="ChEBI" id="CHEBI:17319"/>
        <dbReference type="ChEBI" id="CHEBI:17499"/>
        <dbReference type="ChEBI" id="CHEBI:37565"/>
        <dbReference type="ChEBI" id="CHEBI:57844"/>
        <dbReference type="ChEBI" id="CHEBI:59789"/>
        <dbReference type="ChEBI" id="CHEBI:131766"/>
        <dbReference type="EC" id="4.1.99.22"/>
    </reaction>
</comment>
<dbReference type="GO" id="GO:0006777">
    <property type="term" value="P:Mo-molybdopterin cofactor biosynthetic process"/>
    <property type="evidence" value="ECO:0007669"/>
    <property type="project" value="UniProtKB-UniRule"/>
</dbReference>
<dbReference type="GO" id="GO:0005525">
    <property type="term" value="F:GTP binding"/>
    <property type="evidence" value="ECO:0007669"/>
    <property type="project" value="UniProtKB-UniRule"/>
</dbReference>
<dbReference type="PROSITE" id="PS51918">
    <property type="entry name" value="RADICAL_SAM"/>
    <property type="match status" value="1"/>
</dbReference>
<dbReference type="SFLD" id="SFLDG01067">
    <property type="entry name" value="SPASM/twitch_domain_containing"/>
    <property type="match status" value="1"/>
</dbReference>
<keyword evidence="9 10" id="KW-0456">Lyase</keyword>
<dbReference type="Gene3D" id="3.20.20.70">
    <property type="entry name" value="Aldolase class I"/>
    <property type="match status" value="1"/>
</dbReference>
<keyword evidence="3 10" id="KW-0479">Metal-binding</keyword>
<keyword evidence="2 10" id="KW-0949">S-adenosyl-L-methionine</keyword>
<feature type="domain" description="Radical SAM core" evidence="11">
    <location>
        <begin position="4"/>
        <end position="222"/>
    </location>
</feature>
<name>A0A832ZI28_9EURY</name>
<dbReference type="InterPro" id="IPR040064">
    <property type="entry name" value="MoaA-like"/>
</dbReference>
<gene>
    <name evidence="10 12" type="primary">moaA</name>
    <name evidence="12" type="ORF">EYH21_04685</name>
</gene>
<comment type="function">
    <text evidence="10">Catalyzes the cyclization of GTP to (8S)-3',8-cyclo-7,8-dihydroguanosine 5'-triphosphate.</text>
</comment>
<dbReference type="InterPro" id="IPR013785">
    <property type="entry name" value="Aldolase_TIM"/>
</dbReference>
<dbReference type="SFLD" id="SFLDS00029">
    <property type="entry name" value="Radical_SAM"/>
    <property type="match status" value="1"/>
</dbReference>
<feature type="binding site" evidence="10">
    <location>
        <position position="260"/>
    </location>
    <ligand>
        <name>[4Fe-4S] cluster</name>
        <dbReference type="ChEBI" id="CHEBI:49883"/>
        <label>2</label>
        <note>4Fe-4S-substrate</note>
    </ligand>
</feature>
<comment type="caution">
    <text evidence="12">The sequence shown here is derived from an EMBL/GenBank/DDBJ whole genome shotgun (WGS) entry which is preliminary data.</text>
</comment>
<proteinExistence type="inferred from homology"/>
<comment type="cofactor">
    <cofactor evidence="10">
        <name>[4Fe-4S] cluster</name>
        <dbReference type="ChEBI" id="CHEBI:49883"/>
    </cofactor>
    <text evidence="10">Binds 2 [4Fe-4S] clusters. Binds 1 [4Fe-4S] cluster coordinated with 3 cysteines and an exchangeable S-adenosyl-L-methionine and 1 [4Fe-4S] cluster coordinated with 3 cysteines and the GTP-derived substrate.</text>
</comment>
<evidence type="ECO:0000256" key="5">
    <source>
        <dbReference type="ARBA" id="ARBA00023004"/>
    </source>
</evidence>
<dbReference type="SUPFAM" id="SSF102114">
    <property type="entry name" value="Radical SAM enzymes"/>
    <property type="match status" value="1"/>
</dbReference>
<dbReference type="Proteomes" id="UP000618343">
    <property type="component" value="Unassembled WGS sequence"/>
</dbReference>
<dbReference type="PANTHER" id="PTHR22960">
    <property type="entry name" value="MOLYBDOPTERIN COFACTOR SYNTHESIS PROTEIN A"/>
    <property type="match status" value="1"/>
</dbReference>
<evidence type="ECO:0000256" key="2">
    <source>
        <dbReference type="ARBA" id="ARBA00022691"/>
    </source>
</evidence>
<dbReference type="InterPro" id="IPR058240">
    <property type="entry name" value="rSAM_sf"/>
</dbReference>
<evidence type="ECO:0000256" key="4">
    <source>
        <dbReference type="ARBA" id="ARBA00022741"/>
    </source>
</evidence>
<dbReference type="InterPro" id="IPR050105">
    <property type="entry name" value="MoCo_biosynth_MoaA/MoaC"/>
</dbReference>
<dbReference type="UniPathway" id="UPA00344"/>
<dbReference type="Pfam" id="PF06463">
    <property type="entry name" value="Mob_synth_C"/>
    <property type="match status" value="1"/>
</dbReference>
<keyword evidence="5 10" id="KW-0408">Iron</keyword>
<organism evidence="12 13">
    <name type="scientific">Methanothermococcus okinawensis</name>
    <dbReference type="NCBI Taxonomy" id="155863"/>
    <lineage>
        <taxon>Archaea</taxon>
        <taxon>Methanobacteriati</taxon>
        <taxon>Methanobacteriota</taxon>
        <taxon>Methanomada group</taxon>
        <taxon>Methanococci</taxon>
        <taxon>Methanococcales</taxon>
        <taxon>Methanococcaceae</taxon>
        <taxon>Methanothermococcus</taxon>
    </lineage>
</organism>
<feature type="binding site" evidence="10">
    <location>
        <position position="115"/>
    </location>
    <ligand>
        <name>S-adenosyl-L-methionine</name>
        <dbReference type="ChEBI" id="CHEBI:59789"/>
    </ligand>
</feature>
<evidence type="ECO:0000256" key="8">
    <source>
        <dbReference type="ARBA" id="ARBA00023150"/>
    </source>
</evidence>
<feature type="binding site" evidence="10">
    <location>
        <position position="246"/>
    </location>
    <ligand>
        <name>[4Fe-4S] cluster</name>
        <dbReference type="ChEBI" id="CHEBI:49883"/>
        <label>2</label>
        <note>4Fe-4S-substrate</note>
    </ligand>
</feature>
<dbReference type="SMART" id="SM00729">
    <property type="entry name" value="Elp3"/>
    <property type="match status" value="1"/>
</dbReference>
<sequence length="297" mass="34858">MKDPFNRELRSLRISVTPHCNLKCFYCHKEGYRNSNSRYMTPEEIGEIVRAFLEYGIRKIKISGGEPLLREDLVDILENISCLNIGEISLTTNGTLLAKYAQILKDAGLHRVNVSLDTLNPEKYRKITRCGDVELVKAGIERAIEVGLTPLKINYLLMKHTLEDLEDLMDYCRDVGAILQVIELMPLDETLKKYYVDITPIEKKIEEIADKVIRRRWMHNRRKYYIDNLEVEFVRPMDNTEFCKHCTRIRLTYDGYIKPCLLRDDNLVDILTPLRRGEDIKKYIELGIHRREPYFKG</sequence>
<evidence type="ECO:0000256" key="9">
    <source>
        <dbReference type="ARBA" id="ARBA00023239"/>
    </source>
</evidence>
<dbReference type="GO" id="GO:0046872">
    <property type="term" value="F:metal ion binding"/>
    <property type="evidence" value="ECO:0007669"/>
    <property type="project" value="UniProtKB-KW"/>
</dbReference>
<evidence type="ECO:0000256" key="3">
    <source>
        <dbReference type="ARBA" id="ARBA00022723"/>
    </source>
</evidence>
<feature type="binding site" evidence="10">
    <location>
        <position position="61"/>
    </location>
    <ligand>
        <name>GTP</name>
        <dbReference type="ChEBI" id="CHEBI:37565"/>
    </ligand>
</feature>
<feature type="binding site" evidence="10">
    <location>
        <position position="20"/>
    </location>
    <ligand>
        <name>[4Fe-4S] cluster</name>
        <dbReference type="ChEBI" id="CHEBI:49883"/>
        <label>1</label>
        <note>4Fe-4S-S-AdoMet</note>
    </ligand>
</feature>
<keyword evidence="6 10" id="KW-0411">Iron-sulfur</keyword>
<evidence type="ECO:0000259" key="11">
    <source>
        <dbReference type="PROSITE" id="PS51918"/>
    </source>
</evidence>
<feature type="binding site" evidence="10">
    <location>
        <begin position="248"/>
        <end position="250"/>
    </location>
    <ligand>
        <name>GTP</name>
        <dbReference type="ChEBI" id="CHEBI:37565"/>
    </ligand>
</feature>
<keyword evidence="8 10" id="KW-0501">Molybdenum cofactor biosynthesis</keyword>
<dbReference type="HAMAP" id="MF_01225_A">
    <property type="entry name" value="MoaA_A"/>
    <property type="match status" value="1"/>
</dbReference>
<dbReference type="InterPro" id="IPR006638">
    <property type="entry name" value="Elp3/MiaA/NifB-like_rSAM"/>
</dbReference>
<feature type="binding site" evidence="10">
    <location>
        <position position="91"/>
    </location>
    <ligand>
        <name>GTP</name>
        <dbReference type="ChEBI" id="CHEBI:37565"/>
    </ligand>
</feature>
<dbReference type="Pfam" id="PF04055">
    <property type="entry name" value="Radical_SAM"/>
    <property type="match status" value="1"/>
</dbReference>
<dbReference type="GO" id="GO:0061799">
    <property type="term" value="F:cyclic pyranopterin monophosphate synthase activity"/>
    <property type="evidence" value="ECO:0007669"/>
    <property type="project" value="TreeGrafter"/>
</dbReference>
<feature type="binding site" evidence="10">
    <location>
        <position position="27"/>
    </location>
    <ligand>
        <name>[4Fe-4S] cluster</name>
        <dbReference type="ChEBI" id="CHEBI:49883"/>
        <label>1</label>
        <note>4Fe-4S-S-AdoMet</note>
    </ligand>
</feature>
<reference evidence="12" key="1">
    <citation type="journal article" date="2020" name="ISME J.">
        <title>Gammaproteobacteria mediating utilization of methyl-, sulfur- and petroleum organic compounds in deep ocean hydrothermal plumes.</title>
        <authorList>
            <person name="Zhou Z."/>
            <person name="Liu Y."/>
            <person name="Pan J."/>
            <person name="Cron B.R."/>
            <person name="Toner B.M."/>
            <person name="Anantharaman K."/>
            <person name="Breier J.A."/>
            <person name="Dick G.J."/>
            <person name="Li M."/>
        </authorList>
    </citation>
    <scope>NUCLEOTIDE SEQUENCE</scope>
    <source>
        <strain evidence="12">SZUA-1471</strain>
    </source>
</reference>
<dbReference type="GO" id="GO:0061798">
    <property type="term" value="F:GTP 3',8'-cyclase activity"/>
    <property type="evidence" value="ECO:0007669"/>
    <property type="project" value="UniProtKB-UniRule"/>
</dbReference>
<feature type="binding site" evidence="10">
    <location>
        <position position="243"/>
    </location>
    <ligand>
        <name>[4Fe-4S] cluster</name>
        <dbReference type="ChEBI" id="CHEBI:49883"/>
        <label>2</label>
        <note>4Fe-4S-substrate</note>
    </ligand>
</feature>
<evidence type="ECO:0000256" key="6">
    <source>
        <dbReference type="ARBA" id="ARBA00023014"/>
    </source>
</evidence>
<dbReference type="NCBIfam" id="TIGR02668">
    <property type="entry name" value="moaA_archaeal"/>
    <property type="match status" value="1"/>
</dbReference>